<keyword evidence="2" id="KW-0210">Decarboxylase</keyword>
<keyword evidence="4" id="KW-0456">Lyase</keyword>
<evidence type="ECO:0000313" key="7">
    <source>
        <dbReference type="Proteomes" id="UP000177507"/>
    </source>
</evidence>
<proteinExistence type="predicted"/>
<dbReference type="InterPro" id="IPR001509">
    <property type="entry name" value="Epimerase_deHydtase"/>
</dbReference>
<dbReference type="GO" id="GO:0005737">
    <property type="term" value="C:cytoplasm"/>
    <property type="evidence" value="ECO:0007669"/>
    <property type="project" value="TreeGrafter"/>
</dbReference>
<comment type="cofactor">
    <cofactor evidence="1">
        <name>NAD(+)</name>
        <dbReference type="ChEBI" id="CHEBI:57540"/>
    </cofactor>
</comment>
<sequence length="339" mass="38238">MKAVGKHFEQLAGKTILITGANGFVPSYFADTVLALNETLLIKRPARLLLLTRRKVSPRDRLGHCLKNRYVKFITQDVTKPLKLPSGIDFVIHAASKASPRDYTANPLDTIYANILGTKSLLEYAAKNKVRGFLFVSTGETYGDPDQKHIPITEDYLGNVNTLGPRAALQESKRMAETLCYYYNKIYDVPVKIARLFHIYGPRLPLDDGRIIPEFMKRIFTGQNLQIINAGTSIRTFAYVSDAIEGMWRILLIGKTGEAYNIGSDKEISILSLAKLFVKMSAKKTKVRRAYDKNIPHLKGTPQKTTPSIKKISKLGYKPKINLETGLVRLKKWYESRTK</sequence>
<dbReference type="PANTHER" id="PTHR43078">
    <property type="entry name" value="UDP-GLUCURONIC ACID DECARBOXYLASE-RELATED"/>
    <property type="match status" value="1"/>
</dbReference>
<dbReference type="GO" id="GO:0042732">
    <property type="term" value="P:D-xylose metabolic process"/>
    <property type="evidence" value="ECO:0007669"/>
    <property type="project" value="InterPro"/>
</dbReference>
<evidence type="ECO:0000256" key="4">
    <source>
        <dbReference type="ARBA" id="ARBA00023239"/>
    </source>
</evidence>
<dbReference type="AlphaFoldDB" id="A0A1F8EXT8"/>
<dbReference type="GO" id="GO:0070403">
    <property type="term" value="F:NAD+ binding"/>
    <property type="evidence" value="ECO:0007669"/>
    <property type="project" value="InterPro"/>
</dbReference>
<protein>
    <recommendedName>
        <fullName evidence="5">NAD-dependent epimerase/dehydratase domain-containing protein</fullName>
    </recommendedName>
</protein>
<comment type="caution">
    <text evidence="6">The sequence shown here is derived from an EMBL/GenBank/DDBJ whole genome shotgun (WGS) entry which is preliminary data.</text>
</comment>
<dbReference type="Gene3D" id="3.40.50.720">
    <property type="entry name" value="NAD(P)-binding Rossmann-like Domain"/>
    <property type="match status" value="1"/>
</dbReference>
<organism evidence="6 7">
    <name type="scientific">Candidatus Yanofskybacteria bacterium RIFCSPHIGHO2_01_FULL_44_17</name>
    <dbReference type="NCBI Taxonomy" id="1802668"/>
    <lineage>
        <taxon>Bacteria</taxon>
        <taxon>Candidatus Yanofskyibacteriota</taxon>
    </lineage>
</organism>
<keyword evidence="3" id="KW-0520">NAD</keyword>
<evidence type="ECO:0000313" key="6">
    <source>
        <dbReference type="EMBL" id="OGN05685.1"/>
    </source>
</evidence>
<dbReference type="SUPFAM" id="SSF51735">
    <property type="entry name" value="NAD(P)-binding Rossmann-fold domains"/>
    <property type="match status" value="1"/>
</dbReference>
<name>A0A1F8EXT8_9BACT</name>
<dbReference type="PANTHER" id="PTHR43078:SF6">
    <property type="entry name" value="UDP-GLUCURONIC ACID DECARBOXYLASE 1"/>
    <property type="match status" value="1"/>
</dbReference>
<gene>
    <name evidence="6" type="ORF">A2831_00540</name>
</gene>
<evidence type="ECO:0000256" key="1">
    <source>
        <dbReference type="ARBA" id="ARBA00001911"/>
    </source>
</evidence>
<dbReference type="InterPro" id="IPR044516">
    <property type="entry name" value="UXS-like"/>
</dbReference>
<accession>A0A1F8EXT8</accession>
<dbReference type="EMBL" id="MGJI01000006">
    <property type="protein sequence ID" value="OGN05685.1"/>
    <property type="molecule type" value="Genomic_DNA"/>
</dbReference>
<dbReference type="GO" id="GO:0048040">
    <property type="term" value="F:UDP-glucuronate decarboxylase activity"/>
    <property type="evidence" value="ECO:0007669"/>
    <property type="project" value="TreeGrafter"/>
</dbReference>
<evidence type="ECO:0000256" key="3">
    <source>
        <dbReference type="ARBA" id="ARBA00023027"/>
    </source>
</evidence>
<evidence type="ECO:0000259" key="5">
    <source>
        <dbReference type="Pfam" id="PF01370"/>
    </source>
</evidence>
<dbReference type="InterPro" id="IPR036291">
    <property type="entry name" value="NAD(P)-bd_dom_sf"/>
</dbReference>
<evidence type="ECO:0000256" key="2">
    <source>
        <dbReference type="ARBA" id="ARBA00022793"/>
    </source>
</evidence>
<reference evidence="6 7" key="1">
    <citation type="journal article" date="2016" name="Nat. Commun.">
        <title>Thousands of microbial genomes shed light on interconnected biogeochemical processes in an aquifer system.</title>
        <authorList>
            <person name="Anantharaman K."/>
            <person name="Brown C.T."/>
            <person name="Hug L.A."/>
            <person name="Sharon I."/>
            <person name="Castelle C.J."/>
            <person name="Probst A.J."/>
            <person name="Thomas B.C."/>
            <person name="Singh A."/>
            <person name="Wilkins M.J."/>
            <person name="Karaoz U."/>
            <person name="Brodie E.L."/>
            <person name="Williams K.H."/>
            <person name="Hubbard S.S."/>
            <person name="Banfield J.F."/>
        </authorList>
    </citation>
    <scope>NUCLEOTIDE SEQUENCE [LARGE SCALE GENOMIC DNA]</scope>
</reference>
<feature type="domain" description="NAD-dependent epimerase/dehydratase" evidence="5">
    <location>
        <begin position="16"/>
        <end position="263"/>
    </location>
</feature>
<dbReference type="Proteomes" id="UP000177507">
    <property type="component" value="Unassembled WGS sequence"/>
</dbReference>
<dbReference type="STRING" id="1802668.A2831_00540"/>
<dbReference type="Pfam" id="PF01370">
    <property type="entry name" value="Epimerase"/>
    <property type="match status" value="1"/>
</dbReference>